<protein>
    <submittedName>
        <fullName evidence="1">Uncharacterized protein</fullName>
    </submittedName>
</protein>
<proteinExistence type="predicted"/>
<sequence>MVAKVDGIERTPIGRRLYEAFESQANSTSRSQRLPKRLAGF</sequence>
<name>M5RDE5_9BACT</name>
<gene>
    <name evidence="1" type="ORF">RMSM_05684</name>
</gene>
<comment type="caution">
    <text evidence="1">The sequence shown here is derived from an EMBL/GenBank/DDBJ whole genome shotgun (WGS) entry which is preliminary data.</text>
</comment>
<evidence type="ECO:0000313" key="2">
    <source>
        <dbReference type="Proteomes" id="UP000011991"/>
    </source>
</evidence>
<accession>M5RDE5</accession>
<evidence type="ECO:0000313" key="1">
    <source>
        <dbReference type="EMBL" id="EMI17400.1"/>
    </source>
</evidence>
<dbReference type="AlphaFoldDB" id="M5RDE5"/>
<dbReference type="Proteomes" id="UP000011991">
    <property type="component" value="Unassembled WGS sequence"/>
</dbReference>
<keyword evidence="2" id="KW-1185">Reference proteome</keyword>
<organism evidence="1 2">
    <name type="scientific">Rhodopirellula maiorica SM1</name>
    <dbReference type="NCBI Taxonomy" id="1265738"/>
    <lineage>
        <taxon>Bacteria</taxon>
        <taxon>Pseudomonadati</taxon>
        <taxon>Planctomycetota</taxon>
        <taxon>Planctomycetia</taxon>
        <taxon>Pirellulales</taxon>
        <taxon>Pirellulaceae</taxon>
        <taxon>Novipirellula</taxon>
    </lineage>
</organism>
<dbReference type="PATRIC" id="fig|1265738.3.peg.5685"/>
<reference evidence="1 2" key="1">
    <citation type="journal article" date="2013" name="Mar. Genomics">
        <title>Expression of sulfatases in Rhodopirellula baltica and the diversity of sulfatases in the genus Rhodopirellula.</title>
        <authorList>
            <person name="Wegner C.E."/>
            <person name="Richter-Heitmann T."/>
            <person name="Klindworth A."/>
            <person name="Klockow C."/>
            <person name="Richter M."/>
            <person name="Achstetter T."/>
            <person name="Glockner F.O."/>
            <person name="Harder J."/>
        </authorList>
    </citation>
    <scope>NUCLEOTIDE SEQUENCE [LARGE SCALE GENOMIC DNA]</scope>
    <source>
        <strain evidence="1 2">SM1</strain>
    </source>
</reference>
<dbReference type="EMBL" id="ANOG01000802">
    <property type="protein sequence ID" value="EMI17400.1"/>
    <property type="molecule type" value="Genomic_DNA"/>
</dbReference>